<dbReference type="OrthoDB" id="6499973at2759"/>
<organism evidence="1 2">
    <name type="scientific">Dactylonectria macrodidyma</name>
    <dbReference type="NCBI Taxonomy" id="307937"/>
    <lineage>
        <taxon>Eukaryota</taxon>
        <taxon>Fungi</taxon>
        <taxon>Dikarya</taxon>
        <taxon>Ascomycota</taxon>
        <taxon>Pezizomycotina</taxon>
        <taxon>Sordariomycetes</taxon>
        <taxon>Hypocreomycetidae</taxon>
        <taxon>Hypocreales</taxon>
        <taxon>Nectriaceae</taxon>
        <taxon>Dactylonectria</taxon>
    </lineage>
</organism>
<name>A0A9P9FTR6_9HYPO</name>
<dbReference type="EMBL" id="JAGMUV010000001">
    <property type="protein sequence ID" value="KAH7175236.1"/>
    <property type="molecule type" value="Genomic_DNA"/>
</dbReference>
<comment type="caution">
    <text evidence="1">The sequence shown here is derived from an EMBL/GenBank/DDBJ whole genome shotgun (WGS) entry which is preliminary data.</text>
</comment>
<protein>
    <submittedName>
        <fullName evidence="1">Uncharacterized protein</fullName>
    </submittedName>
</protein>
<sequence>MATVSEMIELRPLIDRKLPENFKYYGNWGFTIYRTYYSPESDEHWEMLLNALKRQTYLALGYLEDEDEYRYDVERRQWGYYYYENKEEYVEDLKRVKKLFHLDPREDPPLLDGLDARRLQEVCLSQHPEAEKTIAGGLFCFILAADKPVLKDITKGEFIIKTMRIPTGHLLEFWHSLIISGLNYHQVLYFKGPEEDLKEHI</sequence>
<evidence type="ECO:0000313" key="2">
    <source>
        <dbReference type="Proteomes" id="UP000738349"/>
    </source>
</evidence>
<proteinExistence type="predicted"/>
<gene>
    <name evidence="1" type="ORF">EDB81DRAFT_835753</name>
</gene>
<accession>A0A9P9FTR6</accession>
<dbReference type="AlphaFoldDB" id="A0A9P9FTR6"/>
<reference evidence="1" key="1">
    <citation type="journal article" date="2021" name="Nat. Commun.">
        <title>Genetic determinants of endophytism in the Arabidopsis root mycobiome.</title>
        <authorList>
            <person name="Mesny F."/>
            <person name="Miyauchi S."/>
            <person name="Thiergart T."/>
            <person name="Pickel B."/>
            <person name="Atanasova L."/>
            <person name="Karlsson M."/>
            <person name="Huettel B."/>
            <person name="Barry K.W."/>
            <person name="Haridas S."/>
            <person name="Chen C."/>
            <person name="Bauer D."/>
            <person name="Andreopoulos W."/>
            <person name="Pangilinan J."/>
            <person name="LaButti K."/>
            <person name="Riley R."/>
            <person name="Lipzen A."/>
            <person name="Clum A."/>
            <person name="Drula E."/>
            <person name="Henrissat B."/>
            <person name="Kohler A."/>
            <person name="Grigoriev I.V."/>
            <person name="Martin F.M."/>
            <person name="Hacquard S."/>
        </authorList>
    </citation>
    <scope>NUCLEOTIDE SEQUENCE</scope>
    <source>
        <strain evidence="1">MPI-CAGE-AT-0147</strain>
    </source>
</reference>
<keyword evidence="2" id="KW-1185">Reference proteome</keyword>
<dbReference type="Proteomes" id="UP000738349">
    <property type="component" value="Unassembled WGS sequence"/>
</dbReference>
<evidence type="ECO:0000313" key="1">
    <source>
        <dbReference type="EMBL" id="KAH7175236.1"/>
    </source>
</evidence>